<accession>A0A515D8N7</accession>
<proteinExistence type="predicted"/>
<feature type="transmembrane region" description="Helical" evidence="2">
    <location>
        <begin position="124"/>
        <end position="149"/>
    </location>
</feature>
<dbReference type="RefSeq" id="WP_142817926.1">
    <property type="nucleotide sequence ID" value="NZ_CP035503.1"/>
</dbReference>
<dbReference type="AlphaFoldDB" id="A0A515D8N7"/>
<dbReference type="KEGG" id="rhf:EUB48_05210"/>
<evidence type="ECO:0008006" key="5">
    <source>
        <dbReference type="Google" id="ProtNLM"/>
    </source>
</evidence>
<name>A0A515D8N7_9BURK</name>
<organism evidence="3 4">
    <name type="scientific">Rhodoferax sediminis</name>
    <dbReference type="NCBI Taxonomy" id="2509614"/>
    <lineage>
        <taxon>Bacteria</taxon>
        <taxon>Pseudomonadati</taxon>
        <taxon>Pseudomonadota</taxon>
        <taxon>Betaproteobacteria</taxon>
        <taxon>Burkholderiales</taxon>
        <taxon>Comamonadaceae</taxon>
        <taxon>Rhodoferax</taxon>
    </lineage>
</organism>
<sequence length="343" mass="34851">MNIPLAATADELRRGRAVPGVYPALAQSPRPPASAVSWGAILAGAAAAAALSLILLILGTGLGLSSVSPWAHDGTSATTFGASTIAWLTFTQLAASAMGGYLAGRLRTKWVAVHTDEVYFRDTAHGFLAWAISALATAALLTSVIGSIVGTGARAGASMAGTAATGLTAATTGAGGAAMGGSDNDHGPTQYLVNSLFRRDANAAAAPTAMTGTSPTGAVQPAGEMPMSAMPARPESAPPTAEVAGIFMNSLRTGALPQEDSRYVAQVVAQRTGLTQQDALKRVNDTYARMQLKMNDAQMAAKDAAAKARKASAYAALWLFVSLLIGAFAASLAATYGGRRRDL</sequence>
<dbReference type="EMBL" id="CP035503">
    <property type="protein sequence ID" value="QDL36764.1"/>
    <property type="molecule type" value="Genomic_DNA"/>
</dbReference>
<evidence type="ECO:0000313" key="3">
    <source>
        <dbReference type="EMBL" id="QDL36764.1"/>
    </source>
</evidence>
<gene>
    <name evidence="3" type="ORF">EUB48_05210</name>
</gene>
<keyword evidence="4" id="KW-1185">Reference proteome</keyword>
<keyword evidence="2" id="KW-0812">Transmembrane</keyword>
<evidence type="ECO:0000313" key="4">
    <source>
        <dbReference type="Proteomes" id="UP000316798"/>
    </source>
</evidence>
<feature type="transmembrane region" description="Helical" evidence="2">
    <location>
        <begin position="38"/>
        <end position="64"/>
    </location>
</feature>
<keyword evidence="2" id="KW-1133">Transmembrane helix</keyword>
<evidence type="ECO:0000256" key="1">
    <source>
        <dbReference type="SAM" id="MobiDB-lite"/>
    </source>
</evidence>
<keyword evidence="2" id="KW-0472">Membrane</keyword>
<feature type="transmembrane region" description="Helical" evidence="2">
    <location>
        <begin position="85"/>
        <end position="104"/>
    </location>
</feature>
<protein>
    <recommendedName>
        <fullName evidence="5">Transmembrane protein</fullName>
    </recommendedName>
</protein>
<feature type="compositionally biased region" description="Low complexity" evidence="1">
    <location>
        <begin position="205"/>
        <end position="218"/>
    </location>
</feature>
<feature type="transmembrane region" description="Helical" evidence="2">
    <location>
        <begin position="316"/>
        <end position="337"/>
    </location>
</feature>
<feature type="region of interest" description="Disordered" evidence="1">
    <location>
        <begin position="205"/>
        <end position="238"/>
    </location>
</feature>
<evidence type="ECO:0000256" key="2">
    <source>
        <dbReference type="SAM" id="Phobius"/>
    </source>
</evidence>
<dbReference type="OrthoDB" id="7032238at2"/>
<dbReference type="Proteomes" id="UP000316798">
    <property type="component" value="Chromosome"/>
</dbReference>
<reference evidence="3 4" key="1">
    <citation type="submission" date="2019-01" db="EMBL/GenBank/DDBJ databases">
        <title>Genomic insights into a novel species Rhodoferax sp.</title>
        <authorList>
            <person name="Jin L."/>
        </authorList>
    </citation>
    <scope>NUCLEOTIDE SEQUENCE [LARGE SCALE GENOMIC DNA]</scope>
    <source>
        <strain evidence="3 4">CHu59-6-5</strain>
    </source>
</reference>